<organism evidence="13 14">
    <name type="scientific">Thielaviopsis punctulata</name>
    <dbReference type="NCBI Taxonomy" id="72032"/>
    <lineage>
        <taxon>Eukaryota</taxon>
        <taxon>Fungi</taxon>
        <taxon>Dikarya</taxon>
        <taxon>Ascomycota</taxon>
        <taxon>Pezizomycotina</taxon>
        <taxon>Sordariomycetes</taxon>
        <taxon>Hypocreomycetidae</taxon>
        <taxon>Microascales</taxon>
        <taxon>Ceratocystidaceae</taxon>
        <taxon>Thielaviopsis</taxon>
    </lineage>
</organism>
<evidence type="ECO:0000259" key="12">
    <source>
        <dbReference type="PROSITE" id="PS51384"/>
    </source>
</evidence>
<dbReference type="SUPFAM" id="SSF52343">
    <property type="entry name" value="Ferredoxin reductase-like, C-terminal NADP-linked domain"/>
    <property type="match status" value="1"/>
</dbReference>
<dbReference type="InterPro" id="IPR001709">
    <property type="entry name" value="Flavoprot_Pyr_Nucl_cyt_Rdtase"/>
</dbReference>
<dbReference type="PROSITE" id="PS51384">
    <property type="entry name" value="FAD_FR"/>
    <property type="match status" value="1"/>
</dbReference>
<dbReference type="GO" id="GO:0010181">
    <property type="term" value="F:FMN binding"/>
    <property type="evidence" value="ECO:0007669"/>
    <property type="project" value="UniProtKB-UniRule"/>
</dbReference>
<dbReference type="InterPro" id="IPR028879">
    <property type="entry name" value="NDOR1"/>
</dbReference>
<dbReference type="GO" id="GO:0050660">
    <property type="term" value="F:flavin adenine dinucleotide binding"/>
    <property type="evidence" value="ECO:0007669"/>
    <property type="project" value="UniProtKB-UniRule"/>
</dbReference>
<dbReference type="Gene3D" id="3.40.50.360">
    <property type="match status" value="1"/>
</dbReference>
<keyword evidence="5 9" id="KW-0288">FMN</keyword>
<feature type="binding site" evidence="9">
    <location>
        <position position="636"/>
    </location>
    <ligand>
        <name>FAD</name>
        <dbReference type="ChEBI" id="CHEBI:57692"/>
    </ligand>
</feature>
<keyword evidence="6 9" id="KW-0274">FAD</keyword>
<evidence type="ECO:0000256" key="2">
    <source>
        <dbReference type="ARBA" id="ARBA00001974"/>
    </source>
</evidence>
<evidence type="ECO:0000256" key="4">
    <source>
        <dbReference type="ARBA" id="ARBA00022630"/>
    </source>
</evidence>
<dbReference type="InterPro" id="IPR017938">
    <property type="entry name" value="Riboflavin_synthase-like_b-brl"/>
</dbReference>
<dbReference type="InterPro" id="IPR039261">
    <property type="entry name" value="FNR_nucleotide-bd"/>
</dbReference>
<feature type="binding site" evidence="9">
    <location>
        <position position="395"/>
    </location>
    <ligand>
        <name>FAD</name>
        <dbReference type="ChEBI" id="CHEBI:57692"/>
    </ligand>
</feature>
<comment type="function">
    <text evidence="9">NADPH-dependent reductase which is a central component of the cytosolic iron-sulfur (Fe-S) protein assembly (CIA) machinery. Transfers electrons from NADPH via its FAD and FMN prosthetic groups to the [2Fe-2S] cluster of DRE2, another key component of the CIA machinery. In turn, this reduced cluster provides electrons for assembly of cytosolic iron-sulfur cluster proteins. Positively controls H(2)O(2)-induced cell death.</text>
</comment>
<evidence type="ECO:0000259" key="11">
    <source>
        <dbReference type="PROSITE" id="PS50902"/>
    </source>
</evidence>
<dbReference type="GO" id="GO:0016226">
    <property type="term" value="P:iron-sulfur cluster assembly"/>
    <property type="evidence" value="ECO:0007669"/>
    <property type="project" value="UniProtKB-UniRule"/>
</dbReference>
<dbReference type="EMBL" id="LAEV01000801">
    <property type="protein sequence ID" value="KKA29517.1"/>
    <property type="molecule type" value="Genomic_DNA"/>
</dbReference>
<feature type="binding site" evidence="9">
    <location>
        <position position="506"/>
    </location>
    <ligand>
        <name>NADP(+)</name>
        <dbReference type="ChEBI" id="CHEBI:58349"/>
    </ligand>
</feature>
<dbReference type="InterPro" id="IPR001094">
    <property type="entry name" value="Flavdoxin-like"/>
</dbReference>
<dbReference type="GO" id="GO:0016651">
    <property type="term" value="F:oxidoreductase activity, acting on NAD(P)H"/>
    <property type="evidence" value="ECO:0007669"/>
    <property type="project" value="UniProtKB-UniRule"/>
</dbReference>
<keyword evidence="3 9" id="KW-0963">Cytoplasm</keyword>
<feature type="region of interest" description="Disordered" evidence="10">
    <location>
        <begin position="199"/>
        <end position="218"/>
    </location>
</feature>
<feature type="domain" description="FAD-binding FR-type" evidence="12">
    <location>
        <begin position="246"/>
        <end position="496"/>
    </location>
</feature>
<comment type="similarity">
    <text evidence="9">In the C-terminal section; belongs to the flavoprotein pyridine nucleotide cytochrome reductase family.</text>
</comment>
<dbReference type="GO" id="GO:0050661">
    <property type="term" value="F:NADP binding"/>
    <property type="evidence" value="ECO:0007669"/>
    <property type="project" value="UniProtKB-UniRule"/>
</dbReference>
<keyword evidence="9" id="KW-0496">Mitochondrion</keyword>
<evidence type="ECO:0000256" key="10">
    <source>
        <dbReference type="SAM" id="MobiDB-lite"/>
    </source>
</evidence>
<evidence type="ECO:0000256" key="1">
    <source>
        <dbReference type="ARBA" id="ARBA00001917"/>
    </source>
</evidence>
<evidence type="ECO:0000256" key="7">
    <source>
        <dbReference type="ARBA" id="ARBA00022857"/>
    </source>
</evidence>
<dbReference type="GO" id="GO:0160246">
    <property type="term" value="F:NADPH-iron-sulfur [2Fe-2S] protein oxidoreductase activity"/>
    <property type="evidence" value="ECO:0007669"/>
    <property type="project" value="InterPro"/>
</dbReference>
<dbReference type="InterPro" id="IPR008254">
    <property type="entry name" value="Flavodoxin/NO_synth"/>
</dbReference>
<dbReference type="AlphaFoldDB" id="A0A0F4ZG64"/>
<dbReference type="EC" id="1.18.1.-" evidence="9"/>
<protein>
    <recommendedName>
        <fullName evidence="9">NADPH-dependent diflavin oxidoreductase 1</fullName>
        <ecNumber evidence="9">1.18.1.-</ecNumber>
    </recommendedName>
    <alternativeName>
        <fullName evidence="9">NADPH-dependent FMN and FAD-containing oxidoreductase</fullName>
    </alternativeName>
</protein>
<dbReference type="InterPro" id="IPR001433">
    <property type="entry name" value="OxRdtase_FAD/NAD-bd"/>
</dbReference>
<dbReference type="SUPFAM" id="SSF52218">
    <property type="entry name" value="Flavoproteins"/>
    <property type="match status" value="1"/>
</dbReference>
<comment type="similarity">
    <text evidence="9">Belongs to the NADPH-dependent diflavin oxidoreductase NDOR1 family.</text>
</comment>
<comment type="subunit">
    <text evidence="9">Interacts with DRE2; as part of the cytosolic iron-sulfur (Fe-S) protein assembly (CIA) machinery.</text>
</comment>
<dbReference type="PRINTS" id="PR00369">
    <property type="entry name" value="FLAVODOXIN"/>
</dbReference>
<evidence type="ECO:0000256" key="6">
    <source>
        <dbReference type="ARBA" id="ARBA00022827"/>
    </source>
</evidence>
<dbReference type="Proteomes" id="UP000033483">
    <property type="component" value="Unassembled WGS sequence"/>
</dbReference>
<dbReference type="HAMAP" id="MF_03178">
    <property type="entry name" value="NDOR1"/>
    <property type="match status" value="1"/>
</dbReference>
<comment type="caution">
    <text evidence="9">Lacks conserved residue(s) required for the propagation of feature annotation.</text>
</comment>
<gene>
    <name evidence="9" type="primary">TAH18</name>
    <name evidence="13" type="ORF">TD95_001577</name>
</gene>
<dbReference type="Gene3D" id="1.20.990.10">
    <property type="entry name" value="NADPH-cytochrome p450 Reductase, Chain A, domain 3"/>
    <property type="match status" value="1"/>
</dbReference>
<comment type="caution">
    <text evidence="13">The sequence shown here is derived from an EMBL/GenBank/DDBJ whole genome shotgun (WGS) entry which is preliminary data.</text>
</comment>
<proteinExistence type="inferred from homology"/>
<name>A0A0F4ZG64_9PEZI</name>
<dbReference type="SUPFAM" id="SSF63380">
    <property type="entry name" value="Riboflavin synthase domain-like"/>
    <property type="match status" value="1"/>
</dbReference>
<dbReference type="PRINTS" id="PR00371">
    <property type="entry name" value="FPNCR"/>
</dbReference>
<evidence type="ECO:0000256" key="9">
    <source>
        <dbReference type="HAMAP-Rule" id="MF_03178"/>
    </source>
</evidence>
<dbReference type="PANTHER" id="PTHR19384:SF10">
    <property type="entry name" value="NADPH-DEPENDENT DIFLAVIN OXIDOREDUCTASE 1"/>
    <property type="match status" value="1"/>
</dbReference>
<evidence type="ECO:0000313" key="13">
    <source>
        <dbReference type="EMBL" id="KKA29517.1"/>
    </source>
</evidence>
<dbReference type="Gene3D" id="3.40.50.80">
    <property type="entry name" value="Nucleotide-binding domain of ferredoxin-NADP reductase (FNR) module"/>
    <property type="match status" value="1"/>
</dbReference>
<evidence type="ECO:0000256" key="8">
    <source>
        <dbReference type="ARBA" id="ARBA00023002"/>
    </source>
</evidence>
<accession>A0A0F4ZG64</accession>
<dbReference type="InterPro" id="IPR023173">
    <property type="entry name" value="NADPH_Cyt_P450_Rdtase_alpha"/>
</dbReference>
<comment type="cofactor">
    <cofactor evidence="2 9">
        <name>FAD</name>
        <dbReference type="ChEBI" id="CHEBI:57692"/>
    </cofactor>
</comment>
<dbReference type="FunFam" id="3.40.50.360:FF:000034">
    <property type="entry name" value="NADPH-dependent diflavin oxidoreductase 1"/>
    <property type="match status" value="1"/>
</dbReference>
<evidence type="ECO:0000256" key="5">
    <source>
        <dbReference type="ARBA" id="ARBA00022643"/>
    </source>
</evidence>
<feature type="binding site" evidence="9">
    <location>
        <begin position="425"/>
        <end position="428"/>
    </location>
    <ligand>
        <name>FAD</name>
        <dbReference type="ChEBI" id="CHEBI:57692"/>
    </ligand>
</feature>
<comment type="catalytic activity">
    <reaction evidence="9">
        <text>2 oxidized [2Fe-2S]-[protein] + NADPH = 2 reduced [2Fe-2S]-[protein] + NADP(+) + H(+)</text>
        <dbReference type="Rhea" id="RHEA:67716"/>
        <dbReference type="Rhea" id="RHEA-COMP:17327"/>
        <dbReference type="Rhea" id="RHEA-COMP:17328"/>
        <dbReference type="ChEBI" id="CHEBI:15378"/>
        <dbReference type="ChEBI" id="CHEBI:33737"/>
        <dbReference type="ChEBI" id="CHEBI:33738"/>
        <dbReference type="ChEBI" id="CHEBI:57783"/>
        <dbReference type="ChEBI" id="CHEBI:58349"/>
    </reaction>
</comment>
<feature type="binding site" evidence="9">
    <location>
        <begin position="67"/>
        <end position="70"/>
    </location>
    <ligand>
        <name>FMN</name>
        <dbReference type="ChEBI" id="CHEBI:58210"/>
    </ligand>
</feature>
<evidence type="ECO:0000256" key="3">
    <source>
        <dbReference type="ARBA" id="ARBA00022490"/>
    </source>
</evidence>
<keyword evidence="7 9" id="KW-0521">NADP</keyword>
<dbReference type="PROSITE" id="PS50902">
    <property type="entry name" value="FLAVODOXIN_LIKE"/>
    <property type="match status" value="1"/>
</dbReference>
<evidence type="ECO:0000313" key="14">
    <source>
        <dbReference type="Proteomes" id="UP000033483"/>
    </source>
</evidence>
<feature type="binding site" evidence="9">
    <location>
        <begin position="564"/>
        <end position="565"/>
    </location>
    <ligand>
        <name>NADP(+)</name>
        <dbReference type="ChEBI" id="CHEBI:58349"/>
    </ligand>
</feature>
<dbReference type="Pfam" id="PF00175">
    <property type="entry name" value="NAD_binding_1"/>
    <property type="match status" value="1"/>
</dbReference>
<comment type="cofactor">
    <cofactor evidence="1 9">
        <name>FMN</name>
        <dbReference type="ChEBI" id="CHEBI:58210"/>
    </cofactor>
</comment>
<dbReference type="InterPro" id="IPR017927">
    <property type="entry name" value="FAD-bd_FR_type"/>
</dbReference>
<feature type="domain" description="Flavodoxin-like" evidence="11">
    <location>
        <begin position="14"/>
        <end position="158"/>
    </location>
</feature>
<dbReference type="Pfam" id="PF00667">
    <property type="entry name" value="FAD_binding_1"/>
    <property type="match status" value="1"/>
</dbReference>
<dbReference type="InterPro" id="IPR029039">
    <property type="entry name" value="Flavoprotein-like_sf"/>
</dbReference>
<dbReference type="InterPro" id="IPR003097">
    <property type="entry name" value="CysJ-like_FAD-binding"/>
</dbReference>
<dbReference type="GO" id="GO:0005739">
    <property type="term" value="C:mitochondrion"/>
    <property type="evidence" value="ECO:0007669"/>
    <property type="project" value="UniProtKB-SubCell"/>
</dbReference>
<keyword evidence="4 9" id="KW-0285">Flavoprotein</keyword>
<dbReference type="Pfam" id="PF00258">
    <property type="entry name" value="Flavodoxin_1"/>
    <property type="match status" value="1"/>
</dbReference>
<keyword evidence="14" id="KW-1185">Reference proteome</keyword>
<comment type="similarity">
    <text evidence="9">In the N-terminal section; belongs to the flavodoxin family.</text>
</comment>
<dbReference type="GO" id="GO:0005829">
    <property type="term" value="C:cytosol"/>
    <property type="evidence" value="ECO:0007669"/>
    <property type="project" value="TreeGrafter"/>
</dbReference>
<dbReference type="PANTHER" id="PTHR19384">
    <property type="entry name" value="NITRIC OXIDE SYNTHASE-RELATED"/>
    <property type="match status" value="1"/>
</dbReference>
<comment type="subcellular location">
    <subcellularLocation>
        <location evidence="9">Cytoplasm</location>
    </subcellularLocation>
    <subcellularLocation>
        <location evidence="9">Mitochondrion</location>
    </subcellularLocation>
    <text evidence="9">Relocalizes to mitochondria after H(2)O(2) exposure.</text>
</comment>
<feature type="binding site" evidence="9">
    <location>
        <begin position="570"/>
        <end position="574"/>
    </location>
    <ligand>
        <name>NADP(+)</name>
        <dbReference type="ChEBI" id="CHEBI:58349"/>
    </ligand>
</feature>
<sequence length="641" mass="71879">MESKDAQGLQSRSVLVGYGTEMGNSLDLAEQLSRMAQRLRFKVDLREMNSVQLSSLFKYSLVLFVVSTTGLGEMPKNASVFWKRLLRKKLTPGCLSGVNYAIFGLGDSSYQQFNWASLKLSKRLTQLGATEMLERGEADQQHPDGIDQVYIPWLESFKKHLLSQFPLPTGVELIPDSDPLPPQVPIIFKPKSSLAPIQKSTPELLRPTPKTTKPASPDGPLSEHFGMLEILGPVQAAPSNIPIEIPSITPATLVLNKRVTPANHWQDVRLLKFQISAVPETGFPLLMPGDTLNLYAKNFAVDVDNLIAWMGWQDVASSMIDWDAMGPIPSDLPKNSSFTLRDLLLHSLDIFAVPSRTFFEKLSHFASDPNQKERLLDFGKPEFSNEYYDYATRPRRSILEVLQEFETVRIPVNAVLDIFPVIRARQYSIANWPQVDEARGIMEVELLVALVKYRTVLKRVRRGLVSRYLEDLPEKTDMYVTFTTSSSKVYGSANAQRPLVCVATGTGIAPIRSLIQERRSNSAASIGPMTLYFGCRNEASDFHFASEWKSLAAEERLVLKPAFSRDSQTKIYVQDLLRKDKAALAEWVGKNAVFYVCGGSRKMADAVKEIVKDSMVEFGGVESREQVDTAFRGVSWVEEIW</sequence>
<dbReference type="Gene3D" id="2.40.30.10">
    <property type="entry name" value="Translation factors"/>
    <property type="match status" value="1"/>
</dbReference>
<reference evidence="13 14" key="1">
    <citation type="submission" date="2015-03" db="EMBL/GenBank/DDBJ databases">
        <authorList>
            <person name="Radwan O."/>
            <person name="Al-Naeli F.A."/>
            <person name="Rendon G.A."/>
            <person name="Fields C."/>
        </authorList>
    </citation>
    <scope>NUCLEOTIDE SEQUENCE [LARGE SCALE GENOMIC DNA]</scope>
    <source>
        <strain evidence="13">CR-DP1</strain>
    </source>
</reference>
<dbReference type="OrthoDB" id="1856718at2759"/>
<keyword evidence="8 9" id="KW-0560">Oxidoreductase</keyword>